<name>X0TIB8_9ZZZZ</name>
<dbReference type="AlphaFoldDB" id="X0TIB8"/>
<accession>X0TIB8</accession>
<dbReference type="SUPFAM" id="SSF51998">
    <property type="entry name" value="PFL-like glycyl radical enzymes"/>
    <property type="match status" value="1"/>
</dbReference>
<comment type="caution">
    <text evidence="1">The sequence shown here is derived from an EMBL/GenBank/DDBJ whole genome shotgun (WGS) entry which is preliminary data.</text>
</comment>
<protein>
    <submittedName>
        <fullName evidence="1">Uncharacterized protein</fullName>
    </submittedName>
</protein>
<gene>
    <name evidence="1" type="ORF">S01H1_13440</name>
</gene>
<organism evidence="1">
    <name type="scientific">marine sediment metagenome</name>
    <dbReference type="NCBI Taxonomy" id="412755"/>
    <lineage>
        <taxon>unclassified sequences</taxon>
        <taxon>metagenomes</taxon>
        <taxon>ecological metagenomes</taxon>
    </lineage>
</organism>
<evidence type="ECO:0000313" key="1">
    <source>
        <dbReference type="EMBL" id="GAF75860.1"/>
    </source>
</evidence>
<feature type="non-terminal residue" evidence="1">
    <location>
        <position position="1"/>
    </location>
</feature>
<proteinExistence type="predicted"/>
<dbReference type="Gene3D" id="3.20.70.20">
    <property type="match status" value="2"/>
</dbReference>
<reference evidence="1" key="1">
    <citation type="journal article" date="2014" name="Front. Microbiol.">
        <title>High frequency of phylogenetically diverse reductive dehalogenase-homologous genes in deep subseafloor sedimentary metagenomes.</title>
        <authorList>
            <person name="Kawai M."/>
            <person name="Futagami T."/>
            <person name="Toyoda A."/>
            <person name="Takaki Y."/>
            <person name="Nishi S."/>
            <person name="Hori S."/>
            <person name="Arai W."/>
            <person name="Tsubouchi T."/>
            <person name="Morono Y."/>
            <person name="Uchiyama I."/>
            <person name="Ito T."/>
            <person name="Fujiyama A."/>
            <person name="Inagaki F."/>
            <person name="Takami H."/>
        </authorList>
    </citation>
    <scope>NUCLEOTIDE SEQUENCE</scope>
    <source>
        <strain evidence="1">Expedition CK06-06</strain>
    </source>
</reference>
<sequence length="277" mass="31583">VSITGIHEFALKFFGYNFYDLIDEKKTKDFWLTMARFNRAVRDEATQYAEKLGTRVPHTLTTIKPAGTTSKLFGLCEGWHLPAMKRYLRWVQFRSDNPLVAEYAAKGYPTKDLVQYEGTTVVGFPTSLKITEIAEDANGALTNLHVVTAGEAKPWQQYRWVELGEKYWIHGTDDQGKPLKDDLGNQISYTLKYVPSKVAYLDFKAIVQKNQRRIRCCSVMPQIEATAFEYQPEEAITHAQFQSAKQSIRDAMSEDIGKEHVDCESGACPTDFKDDEK</sequence>
<dbReference type="EMBL" id="BARS01006934">
    <property type="protein sequence ID" value="GAF75860.1"/>
    <property type="molecule type" value="Genomic_DNA"/>
</dbReference>